<name>A0ABW3DVI9_9ACTN</name>
<dbReference type="SUPFAM" id="SSF48498">
    <property type="entry name" value="Tetracyclin repressor-like, C-terminal domain"/>
    <property type="match status" value="1"/>
</dbReference>
<dbReference type="Pfam" id="PF17920">
    <property type="entry name" value="TetR_C_16"/>
    <property type="match status" value="1"/>
</dbReference>
<organism evidence="2 3">
    <name type="scientific">Streptosporangium algeriense</name>
    <dbReference type="NCBI Taxonomy" id="1682748"/>
    <lineage>
        <taxon>Bacteria</taxon>
        <taxon>Bacillati</taxon>
        <taxon>Actinomycetota</taxon>
        <taxon>Actinomycetes</taxon>
        <taxon>Streptosporangiales</taxon>
        <taxon>Streptosporangiaceae</taxon>
        <taxon>Streptosporangium</taxon>
    </lineage>
</organism>
<proteinExistence type="predicted"/>
<evidence type="ECO:0000313" key="2">
    <source>
        <dbReference type="EMBL" id="MFD0886836.1"/>
    </source>
</evidence>
<dbReference type="EMBL" id="JBHTHX010000729">
    <property type="protein sequence ID" value="MFD0886836.1"/>
    <property type="molecule type" value="Genomic_DNA"/>
</dbReference>
<keyword evidence="3" id="KW-1185">Reference proteome</keyword>
<reference evidence="3" key="1">
    <citation type="journal article" date="2019" name="Int. J. Syst. Evol. Microbiol.">
        <title>The Global Catalogue of Microorganisms (GCM) 10K type strain sequencing project: providing services to taxonomists for standard genome sequencing and annotation.</title>
        <authorList>
            <consortium name="The Broad Institute Genomics Platform"/>
            <consortium name="The Broad Institute Genome Sequencing Center for Infectious Disease"/>
            <person name="Wu L."/>
            <person name="Ma J."/>
        </authorList>
    </citation>
    <scope>NUCLEOTIDE SEQUENCE [LARGE SCALE GENOMIC DNA]</scope>
    <source>
        <strain evidence="3">CCUG 62974</strain>
    </source>
</reference>
<comment type="caution">
    <text evidence="2">The sequence shown here is derived from an EMBL/GenBank/DDBJ whole genome shotgun (WGS) entry which is preliminary data.</text>
</comment>
<sequence>VGEDERVYACGVRSCIGMTADERAFAVPLAGRLRGDDAELRAHLVAAQVGGLLTSLHVVRDPVLTGAPRPALVSWYGPAVQRLIDGDPAP</sequence>
<evidence type="ECO:0000259" key="1">
    <source>
        <dbReference type="Pfam" id="PF17920"/>
    </source>
</evidence>
<dbReference type="InterPro" id="IPR041678">
    <property type="entry name" value="TetR_C_16"/>
</dbReference>
<feature type="non-terminal residue" evidence="2">
    <location>
        <position position="1"/>
    </location>
</feature>
<protein>
    <recommendedName>
        <fullName evidence="1">Tetracyclin repressor-like C-terminal domain-containing protein</fullName>
    </recommendedName>
</protein>
<dbReference type="Gene3D" id="1.10.357.10">
    <property type="entry name" value="Tetracycline Repressor, domain 2"/>
    <property type="match status" value="1"/>
</dbReference>
<dbReference type="Proteomes" id="UP001597024">
    <property type="component" value="Unassembled WGS sequence"/>
</dbReference>
<feature type="domain" description="Tetracyclin repressor-like C-terminal" evidence="1">
    <location>
        <begin position="23"/>
        <end position="84"/>
    </location>
</feature>
<gene>
    <name evidence="2" type="ORF">ACFQ08_19995</name>
</gene>
<evidence type="ECO:0000313" key="3">
    <source>
        <dbReference type="Proteomes" id="UP001597024"/>
    </source>
</evidence>
<dbReference type="InterPro" id="IPR036271">
    <property type="entry name" value="Tet_transcr_reg_TetR-rel_C_sf"/>
</dbReference>
<accession>A0ABW3DVI9</accession>